<feature type="compositionally biased region" description="Polar residues" evidence="1">
    <location>
        <begin position="418"/>
        <end position="455"/>
    </location>
</feature>
<feature type="compositionally biased region" description="Low complexity" evidence="1">
    <location>
        <begin position="1080"/>
        <end position="1103"/>
    </location>
</feature>
<evidence type="ECO:0000313" key="3">
    <source>
        <dbReference type="EMBL" id="KAK3174848.1"/>
    </source>
</evidence>
<protein>
    <submittedName>
        <fullName evidence="3">Uncharacterized protein</fullName>
    </submittedName>
</protein>
<feature type="compositionally biased region" description="Low complexity" evidence="1">
    <location>
        <begin position="532"/>
        <end position="561"/>
    </location>
</feature>
<evidence type="ECO:0000256" key="1">
    <source>
        <dbReference type="SAM" id="MobiDB-lite"/>
    </source>
</evidence>
<proteinExistence type="predicted"/>
<feature type="region of interest" description="Disordered" evidence="1">
    <location>
        <begin position="1077"/>
        <end position="1127"/>
    </location>
</feature>
<feature type="compositionally biased region" description="Low complexity" evidence="1">
    <location>
        <begin position="731"/>
        <end position="752"/>
    </location>
</feature>
<gene>
    <name evidence="3" type="ORF">OEA41_002094</name>
</gene>
<feature type="signal peptide" evidence="2">
    <location>
        <begin position="1"/>
        <end position="28"/>
    </location>
</feature>
<dbReference type="EMBL" id="JASNWA010000006">
    <property type="protein sequence ID" value="KAK3174848.1"/>
    <property type="molecule type" value="Genomic_DNA"/>
</dbReference>
<sequence>MYNTFPSFKSLSLSTLACVSLLYVAAQAEPDADSFLDMRHNHFRPTHQLESRANTITPAQFNGEVSWTDLTSGDGTNQGYDADGIWYMKDAIGLYLERVEKASRTGVFWAGGSTTEDDFGDVEEFIEINLGDQAVKADMVFPFKDFQNMKLDGTQNNLWWRSINRMSKALAAGATNGVAYVYLKNNNCRTLFSPPSQNPQDNDLTAGGQATNGEIFYYAELPMLMRNENIQQIKTFSKVNRKFVVNTEWDVNVDTDKPRDFLPDIAMDATPIILPAAAGRPPLKRDVVPSSSASATSPPFPIYQQGDFDVQTLFIPGLTANSATKCTATSSAQIITTTALRVGTDMQVTPVTLPTGTSVSGETYSFFSTGQVAGTGTGVMPYPSAKGSSDAPFGSGFSSTTGSLQLNTGASPPYPSSGFATSPSGSGISGSNAPRSPSSTGISPPYPSSGSATVPSGTVISASGSGISISNTGASPSSGTHDSPTTPSSTGASVSGAGSSSSNTGASSSFGSSGSVTVPLGTGISGPGAGTSTGTASGTSGGSNTSPSSSSSAQGFSAGTTKTGAQSTSGPSQTTNAQSPASTVPVSQVSVTASTTLNPTGIIASSSARALQSQIATFVPIIQGYINKPSIQGAQDAINALKGVLPEAEDFSTSIGPGSSPKPCGISTNPITDIFNAATCLTKGINQAIDDIQPGLDDDFSNIDDVTSDLADLNDLQKPLDEDSKDDDEPSQSSQQPSSTQTSASSSQSSSSSCTNMQTVSDCRVSCPTSSASCSTTCYSTFSGCSATGTTSTISSSASACPYNPSSDVPSNTIPMAAFSTIAWWDYGISCAGSCTDFTQPSASVISNGGFTMSIAPASGSASAIASTGPSATGSASSSGSVSATASTGPSATSMSTSSGSSAASTSAAPSSSPQTISATSPALSVTNPTTTTNPSSPNTSDAAGPSCVSASSLPTGVPQNLVAVNITEWCSSLATEGQVVGCDNQNHDGFWLSSTCSLPVPSVALQYYYPGVTMWLNISLASGSTSFTINETECDAALGTVLNGCPPTSGTPLLKYGGQIPVSDGDGNVANFQINLVSDPGDPGNQPGDPGTTTAPAPAAPTAAPPASPSNPPEGTGSCTSDSDCSGTTCPGGGTATCQAAGMGQDSGTCGC</sequence>
<reference evidence="3" key="1">
    <citation type="submission" date="2022-11" db="EMBL/GenBank/DDBJ databases">
        <title>Chromosomal genome sequence assembly and mating type (MAT) locus characterization of the leprose asexual lichenized fungus Lepraria neglecta (Nyl.) Erichsen.</title>
        <authorList>
            <person name="Allen J.L."/>
            <person name="Pfeffer B."/>
        </authorList>
    </citation>
    <scope>NUCLEOTIDE SEQUENCE</scope>
    <source>
        <strain evidence="3">Allen 5258</strain>
    </source>
</reference>
<feature type="chain" id="PRO_5042038615" evidence="2">
    <location>
        <begin position="29"/>
        <end position="1153"/>
    </location>
</feature>
<feature type="compositionally biased region" description="Low complexity" evidence="1">
    <location>
        <begin position="483"/>
        <end position="522"/>
    </location>
</feature>
<feature type="compositionally biased region" description="Low complexity" evidence="1">
    <location>
        <begin position="393"/>
        <end position="403"/>
    </location>
</feature>
<feature type="compositionally biased region" description="Pro residues" evidence="1">
    <location>
        <begin position="1104"/>
        <end position="1113"/>
    </location>
</feature>
<feature type="compositionally biased region" description="Polar residues" evidence="1">
    <location>
        <begin position="562"/>
        <end position="584"/>
    </location>
</feature>
<feature type="region of interest" description="Disordered" evidence="1">
    <location>
        <begin position="386"/>
        <end position="584"/>
    </location>
</feature>
<keyword evidence="4" id="KW-1185">Reference proteome</keyword>
<evidence type="ECO:0000313" key="4">
    <source>
        <dbReference type="Proteomes" id="UP001276659"/>
    </source>
</evidence>
<dbReference type="Proteomes" id="UP001276659">
    <property type="component" value="Unassembled WGS sequence"/>
</dbReference>
<name>A0AAD9ZBX3_9LECA</name>
<feature type="compositionally biased region" description="Low complexity" evidence="1">
    <location>
        <begin position="1114"/>
        <end position="1127"/>
    </location>
</feature>
<feature type="region of interest" description="Disordered" evidence="1">
    <location>
        <begin position="717"/>
        <end position="752"/>
    </location>
</feature>
<feature type="compositionally biased region" description="Low complexity" evidence="1">
    <location>
        <begin position="863"/>
        <end position="941"/>
    </location>
</feature>
<accession>A0AAD9ZBX3</accession>
<organism evidence="3 4">
    <name type="scientific">Lepraria neglecta</name>
    <dbReference type="NCBI Taxonomy" id="209136"/>
    <lineage>
        <taxon>Eukaryota</taxon>
        <taxon>Fungi</taxon>
        <taxon>Dikarya</taxon>
        <taxon>Ascomycota</taxon>
        <taxon>Pezizomycotina</taxon>
        <taxon>Lecanoromycetes</taxon>
        <taxon>OSLEUM clade</taxon>
        <taxon>Lecanoromycetidae</taxon>
        <taxon>Lecanorales</taxon>
        <taxon>Lecanorineae</taxon>
        <taxon>Stereocaulaceae</taxon>
        <taxon>Lepraria</taxon>
    </lineage>
</organism>
<keyword evidence="2" id="KW-0732">Signal</keyword>
<dbReference type="AlphaFoldDB" id="A0AAD9ZBX3"/>
<comment type="caution">
    <text evidence="3">The sequence shown here is derived from an EMBL/GenBank/DDBJ whole genome shotgun (WGS) entry which is preliminary data.</text>
</comment>
<feature type="region of interest" description="Disordered" evidence="1">
    <location>
        <begin position="863"/>
        <end position="950"/>
    </location>
</feature>
<evidence type="ECO:0000256" key="2">
    <source>
        <dbReference type="SAM" id="SignalP"/>
    </source>
</evidence>
<feature type="compositionally biased region" description="Low complexity" evidence="1">
    <location>
        <begin position="456"/>
        <end position="475"/>
    </location>
</feature>